<gene>
    <name evidence="1" type="ORF">rosag_06850</name>
</gene>
<protein>
    <recommendedName>
        <fullName evidence="3">Blue (type 1) copper domain-containing protein</fullName>
    </recommendedName>
</protein>
<dbReference type="EMBL" id="BRXS01000001">
    <property type="protein sequence ID" value="GLC24172.1"/>
    <property type="molecule type" value="Genomic_DNA"/>
</dbReference>
<evidence type="ECO:0000313" key="2">
    <source>
        <dbReference type="Proteomes" id="UP001161325"/>
    </source>
</evidence>
<dbReference type="Proteomes" id="UP001161325">
    <property type="component" value="Unassembled WGS sequence"/>
</dbReference>
<dbReference type="SUPFAM" id="SSF49503">
    <property type="entry name" value="Cupredoxins"/>
    <property type="match status" value="1"/>
</dbReference>
<sequence>MLLAPLALVAACGGGDKGTQEPPSTTAVLVDTLFTFPSQWSSPQLTLKAGGTVVFMFEGGIAHNAIFRLNPGNPPLAGAPADIPPTVNAVVRRTFATVGTFPVNCTIHPGMVSEVVVVP</sequence>
<evidence type="ECO:0008006" key="3">
    <source>
        <dbReference type="Google" id="ProtNLM"/>
    </source>
</evidence>
<evidence type="ECO:0000313" key="1">
    <source>
        <dbReference type="EMBL" id="GLC24172.1"/>
    </source>
</evidence>
<proteinExistence type="predicted"/>
<dbReference type="AlphaFoldDB" id="A0AA37Q3X8"/>
<dbReference type="RefSeq" id="WP_284348622.1">
    <property type="nucleotide sequence ID" value="NZ_BRXS01000001.1"/>
</dbReference>
<dbReference type="InterPro" id="IPR008972">
    <property type="entry name" value="Cupredoxin"/>
</dbReference>
<dbReference type="Gene3D" id="2.60.40.420">
    <property type="entry name" value="Cupredoxins - blue copper proteins"/>
    <property type="match status" value="1"/>
</dbReference>
<keyword evidence="2" id="KW-1185">Reference proteome</keyword>
<reference evidence="1" key="1">
    <citation type="submission" date="2022-08" db="EMBL/GenBank/DDBJ databases">
        <title>Draft genome sequencing of Roseisolibacter agri AW1220.</title>
        <authorList>
            <person name="Tobiishi Y."/>
            <person name="Tonouchi A."/>
        </authorList>
    </citation>
    <scope>NUCLEOTIDE SEQUENCE</scope>
    <source>
        <strain evidence="1">AW1220</strain>
    </source>
</reference>
<accession>A0AA37Q3X8</accession>
<comment type="caution">
    <text evidence="1">The sequence shown here is derived from an EMBL/GenBank/DDBJ whole genome shotgun (WGS) entry which is preliminary data.</text>
</comment>
<organism evidence="1 2">
    <name type="scientific">Roseisolibacter agri</name>
    <dbReference type="NCBI Taxonomy" id="2014610"/>
    <lineage>
        <taxon>Bacteria</taxon>
        <taxon>Pseudomonadati</taxon>
        <taxon>Gemmatimonadota</taxon>
        <taxon>Gemmatimonadia</taxon>
        <taxon>Gemmatimonadales</taxon>
        <taxon>Gemmatimonadaceae</taxon>
        <taxon>Roseisolibacter</taxon>
    </lineage>
</organism>
<name>A0AA37Q3X8_9BACT</name>